<dbReference type="SUPFAM" id="SSF53223">
    <property type="entry name" value="Aminoacid dehydrogenase-like, N-terminal domain"/>
    <property type="match status" value="1"/>
</dbReference>
<protein>
    <submittedName>
        <fullName evidence="6">Shikimate dehydrogenase</fullName>
        <ecNumber evidence="6">1.1.1.25</ecNumber>
    </submittedName>
</protein>
<name>A0AA42CV78_9GAMM</name>
<evidence type="ECO:0000313" key="7">
    <source>
        <dbReference type="Proteomes" id="UP001165678"/>
    </source>
</evidence>
<comment type="caution">
    <text evidence="6">The sequence shown here is derived from an EMBL/GenBank/DDBJ whole genome shotgun (WGS) entry which is preliminary data.</text>
</comment>
<dbReference type="InterPro" id="IPR013708">
    <property type="entry name" value="Shikimate_DH-bd_N"/>
</dbReference>
<reference evidence="6" key="1">
    <citation type="submission" date="2022-11" db="EMBL/GenBank/DDBJ databases">
        <title>Larsenimonas rhizosphaerae sp. nov., isolated from a tidal mudflat.</title>
        <authorList>
            <person name="Lee S.D."/>
            <person name="Kim I.S."/>
        </authorList>
    </citation>
    <scope>NUCLEOTIDE SEQUENCE</scope>
    <source>
        <strain evidence="6">GH2-1</strain>
    </source>
</reference>
<dbReference type="EC" id="1.1.1.25" evidence="6"/>
<evidence type="ECO:0000256" key="4">
    <source>
        <dbReference type="ARBA" id="ARBA00023141"/>
    </source>
</evidence>
<dbReference type="InterPro" id="IPR046346">
    <property type="entry name" value="Aminoacid_DH-like_N_sf"/>
</dbReference>
<dbReference type="InterPro" id="IPR036291">
    <property type="entry name" value="NAD(P)-bd_dom_sf"/>
</dbReference>
<dbReference type="PANTHER" id="PTHR21089">
    <property type="entry name" value="SHIKIMATE DEHYDROGENASE"/>
    <property type="match status" value="1"/>
</dbReference>
<keyword evidence="7" id="KW-1185">Reference proteome</keyword>
<dbReference type="Gene3D" id="3.40.50.720">
    <property type="entry name" value="NAD(P)-binding Rossmann-like Domain"/>
    <property type="match status" value="1"/>
</dbReference>
<dbReference type="InterPro" id="IPR022893">
    <property type="entry name" value="Shikimate_DH_fam"/>
</dbReference>
<keyword evidence="4" id="KW-0057">Aromatic amino acid biosynthesis</keyword>
<proteinExistence type="predicted"/>
<dbReference type="GO" id="GO:0004764">
    <property type="term" value="F:shikimate 3-dehydrogenase (NADP+) activity"/>
    <property type="evidence" value="ECO:0007669"/>
    <property type="project" value="UniProtKB-EC"/>
</dbReference>
<accession>A0AA42CV78</accession>
<evidence type="ECO:0000256" key="3">
    <source>
        <dbReference type="ARBA" id="ARBA00023002"/>
    </source>
</evidence>
<dbReference type="EMBL" id="JAPIVE010000004">
    <property type="protein sequence ID" value="MCX2525154.1"/>
    <property type="molecule type" value="Genomic_DNA"/>
</dbReference>
<evidence type="ECO:0000256" key="2">
    <source>
        <dbReference type="ARBA" id="ARBA00022857"/>
    </source>
</evidence>
<dbReference type="Gene3D" id="3.40.50.10860">
    <property type="entry name" value="Leucine Dehydrogenase, chain A, domain 1"/>
    <property type="match status" value="1"/>
</dbReference>
<gene>
    <name evidence="6" type="ORF">OQ287_12960</name>
</gene>
<dbReference type="GO" id="GO:0009073">
    <property type="term" value="P:aromatic amino acid family biosynthetic process"/>
    <property type="evidence" value="ECO:0007669"/>
    <property type="project" value="UniProtKB-KW"/>
</dbReference>
<evidence type="ECO:0000256" key="1">
    <source>
        <dbReference type="ARBA" id="ARBA00004871"/>
    </source>
</evidence>
<dbReference type="Pfam" id="PF08501">
    <property type="entry name" value="Shikimate_dh_N"/>
    <property type="match status" value="1"/>
</dbReference>
<keyword evidence="3 6" id="KW-0560">Oxidoreductase</keyword>
<dbReference type="GO" id="GO:0009423">
    <property type="term" value="P:chorismate biosynthetic process"/>
    <property type="evidence" value="ECO:0007669"/>
    <property type="project" value="TreeGrafter"/>
</dbReference>
<dbReference type="GO" id="GO:0005829">
    <property type="term" value="C:cytosol"/>
    <property type="evidence" value="ECO:0007669"/>
    <property type="project" value="TreeGrafter"/>
</dbReference>
<dbReference type="RefSeq" id="WP_265896713.1">
    <property type="nucleotide sequence ID" value="NZ_JAPIVE010000004.1"/>
</dbReference>
<dbReference type="Proteomes" id="UP001165678">
    <property type="component" value="Unassembled WGS sequence"/>
</dbReference>
<dbReference type="PRINTS" id="PR00086">
    <property type="entry name" value="LLDHDRGNASE"/>
</dbReference>
<dbReference type="GO" id="GO:0019632">
    <property type="term" value="P:shikimate metabolic process"/>
    <property type="evidence" value="ECO:0007669"/>
    <property type="project" value="TreeGrafter"/>
</dbReference>
<dbReference type="GO" id="GO:0050661">
    <property type="term" value="F:NADP binding"/>
    <property type="evidence" value="ECO:0007669"/>
    <property type="project" value="TreeGrafter"/>
</dbReference>
<organism evidence="6 7">
    <name type="scientific">Larsenimonas rhizosphaerae</name>
    <dbReference type="NCBI Taxonomy" id="2944682"/>
    <lineage>
        <taxon>Bacteria</taxon>
        <taxon>Pseudomonadati</taxon>
        <taxon>Pseudomonadota</taxon>
        <taxon>Gammaproteobacteria</taxon>
        <taxon>Oceanospirillales</taxon>
        <taxon>Halomonadaceae</taxon>
        <taxon>Larsenimonas</taxon>
    </lineage>
</organism>
<evidence type="ECO:0000259" key="5">
    <source>
        <dbReference type="Pfam" id="PF08501"/>
    </source>
</evidence>
<dbReference type="NCBIfam" id="NF009201">
    <property type="entry name" value="PRK12549.1"/>
    <property type="match status" value="1"/>
</dbReference>
<dbReference type="AlphaFoldDB" id="A0AA42CV78"/>
<dbReference type="PANTHER" id="PTHR21089:SF1">
    <property type="entry name" value="BIFUNCTIONAL 3-DEHYDROQUINATE DEHYDRATASE_SHIKIMATE DEHYDROGENASE, CHLOROPLASTIC"/>
    <property type="match status" value="1"/>
</dbReference>
<sequence>MRLGLIGKSILHSSSPDLHHRLGDLTGIPVTYELFDAQEMEGFVSLERQVSTLMAGGYRGTNVTYPFKEQALHLATSCSEGAALVGSSNTLVFDRGHVHAENTDFSGFISGFQSAFGARPPGQVVVLGTGGVGRAVAFALGQLGASSITLVDLDSDKAQGLTEALNHAGFPAVAGSADMLAHYMDGCDGLVNCTPIGHEKSPGNPFPLDGIKASHWVFDAVYVPARTAFIQQAADVGADVMSGVHLFVFQGVDAFRVFCDDEARRAEVDSQAAPLLLHYQRVLMSPVASK</sequence>
<dbReference type="CDD" id="cd01065">
    <property type="entry name" value="NAD_bind_Shikimate_DH"/>
    <property type="match status" value="1"/>
</dbReference>
<evidence type="ECO:0000313" key="6">
    <source>
        <dbReference type="EMBL" id="MCX2525154.1"/>
    </source>
</evidence>
<comment type="pathway">
    <text evidence="1">Metabolic intermediate biosynthesis; chorismate biosynthesis; chorismate from D-erythrose 4-phosphate and phosphoenolpyruvate: step 4/7.</text>
</comment>
<feature type="domain" description="Shikimate dehydrogenase substrate binding N-terminal" evidence="5">
    <location>
        <begin position="5"/>
        <end position="91"/>
    </location>
</feature>
<keyword evidence="4" id="KW-0028">Amino-acid biosynthesis</keyword>
<keyword evidence="2" id="KW-0521">NADP</keyword>
<dbReference type="InterPro" id="IPR001557">
    <property type="entry name" value="L-lactate/malate_DH"/>
</dbReference>
<dbReference type="SUPFAM" id="SSF51735">
    <property type="entry name" value="NAD(P)-binding Rossmann-fold domains"/>
    <property type="match status" value="1"/>
</dbReference>